<sequence length="199" mass="21565">MPPLMPGDSPPVRSRLSLWAHPWLQPIGLAGVLVVAWLGTNRALFPHLSFAAVVIGAAVSAALGVALILWTWLRVGGYTAYRSLQRWVRDGPAPASVPLMARRRFLSPMADFGSATGWGWVALGALWTLIGVTDAIRSRPAALAPFLAAAIWGGQGLYRVAFARRWGRRVTALYNATVSEIASGTPEDLDDPEDRRQRT</sequence>
<keyword evidence="1" id="KW-1133">Transmembrane helix</keyword>
<feature type="transmembrane region" description="Helical" evidence="1">
    <location>
        <begin position="50"/>
        <end position="73"/>
    </location>
</feature>
<name>A0ABP8W0H7_9MICO</name>
<keyword evidence="1" id="KW-0812">Transmembrane</keyword>
<accession>A0ABP8W0H7</accession>
<protein>
    <submittedName>
        <fullName evidence="2">Uncharacterized protein</fullName>
    </submittedName>
</protein>
<proteinExistence type="predicted"/>
<reference evidence="3" key="1">
    <citation type="journal article" date="2019" name="Int. J. Syst. Evol. Microbiol.">
        <title>The Global Catalogue of Microorganisms (GCM) 10K type strain sequencing project: providing services to taxonomists for standard genome sequencing and annotation.</title>
        <authorList>
            <consortium name="The Broad Institute Genomics Platform"/>
            <consortium name="The Broad Institute Genome Sequencing Center for Infectious Disease"/>
            <person name="Wu L."/>
            <person name="Ma J."/>
        </authorList>
    </citation>
    <scope>NUCLEOTIDE SEQUENCE [LARGE SCALE GENOMIC DNA]</scope>
    <source>
        <strain evidence="3">JCM 18956</strain>
    </source>
</reference>
<dbReference type="EMBL" id="BAABLM010000003">
    <property type="protein sequence ID" value="GAA4675987.1"/>
    <property type="molecule type" value="Genomic_DNA"/>
</dbReference>
<evidence type="ECO:0000313" key="3">
    <source>
        <dbReference type="Proteomes" id="UP001501295"/>
    </source>
</evidence>
<gene>
    <name evidence="2" type="ORF">GCM10025780_20720</name>
</gene>
<evidence type="ECO:0000256" key="1">
    <source>
        <dbReference type="SAM" id="Phobius"/>
    </source>
</evidence>
<keyword evidence="3" id="KW-1185">Reference proteome</keyword>
<keyword evidence="1" id="KW-0472">Membrane</keyword>
<organism evidence="2 3">
    <name type="scientific">Frondihabitans cladoniiphilus</name>
    <dbReference type="NCBI Taxonomy" id="715785"/>
    <lineage>
        <taxon>Bacteria</taxon>
        <taxon>Bacillati</taxon>
        <taxon>Actinomycetota</taxon>
        <taxon>Actinomycetes</taxon>
        <taxon>Micrococcales</taxon>
        <taxon>Microbacteriaceae</taxon>
        <taxon>Frondihabitans</taxon>
    </lineage>
</organism>
<evidence type="ECO:0000313" key="2">
    <source>
        <dbReference type="EMBL" id="GAA4675987.1"/>
    </source>
</evidence>
<dbReference type="Proteomes" id="UP001501295">
    <property type="component" value="Unassembled WGS sequence"/>
</dbReference>
<comment type="caution">
    <text evidence="2">The sequence shown here is derived from an EMBL/GenBank/DDBJ whole genome shotgun (WGS) entry which is preliminary data.</text>
</comment>
<feature type="transmembrane region" description="Helical" evidence="1">
    <location>
        <begin position="117"/>
        <end position="136"/>
    </location>
</feature>